<accession>A0ABX3NUB2</accession>
<comment type="caution">
    <text evidence="2">The sequence shown here is derived from an EMBL/GenBank/DDBJ whole genome shotgun (WGS) entry which is preliminary data.</text>
</comment>
<protein>
    <recommendedName>
        <fullName evidence="4">Peptidase S74 domain-containing protein</fullName>
    </recommendedName>
</protein>
<evidence type="ECO:0000313" key="2">
    <source>
        <dbReference type="EMBL" id="OQP46067.1"/>
    </source>
</evidence>
<keyword evidence="1" id="KW-0175">Coiled coil</keyword>
<organism evidence="2 3">
    <name type="scientific">Niastella koreensis</name>
    <dbReference type="NCBI Taxonomy" id="354356"/>
    <lineage>
        <taxon>Bacteria</taxon>
        <taxon>Pseudomonadati</taxon>
        <taxon>Bacteroidota</taxon>
        <taxon>Chitinophagia</taxon>
        <taxon>Chitinophagales</taxon>
        <taxon>Chitinophagaceae</taxon>
        <taxon>Niastella</taxon>
    </lineage>
</organism>
<name>A0ABX3NUB2_9BACT</name>
<reference evidence="2 3" key="1">
    <citation type="submission" date="2016-04" db="EMBL/GenBank/DDBJ databases">
        <authorList>
            <person name="Chen L."/>
            <person name="Zhuang W."/>
            <person name="Wang G."/>
        </authorList>
    </citation>
    <scope>NUCLEOTIDE SEQUENCE [LARGE SCALE GENOMIC DNA]</scope>
    <source>
        <strain evidence="3">GR20</strain>
    </source>
</reference>
<evidence type="ECO:0008006" key="4">
    <source>
        <dbReference type="Google" id="ProtNLM"/>
    </source>
</evidence>
<dbReference type="EMBL" id="LWBO01000017">
    <property type="protein sequence ID" value="OQP46067.1"/>
    <property type="molecule type" value="Genomic_DNA"/>
</dbReference>
<gene>
    <name evidence="2" type="ORF">A4D02_32270</name>
</gene>
<keyword evidence="3" id="KW-1185">Reference proteome</keyword>
<sequence length="668" mass="72561">MKKILFFLVLVCLDKALQAQYVYTIKADSVKITNSCDTAELIIENHTQTVPGFLFNKGRGRTEFRRGLLRFNDSVFVIGGDTLRMNPWLQGGNRFGTTGTFGTMDNNSIDFYTNGLKRGRLTYEGNWLLGNIARDDGNVLQLGGGRGAITFNPILSRIGDRIAIGGWLNQEDGQNYIIRVSSDNGFSYRVVLYERDGLIAFGDPSLTGSSPFRIFPGGLVNISSGAFFMGTETGAYNTSQLKMFVSDPAEFSSGFDAVHNPDNYYFLGTSLTGITNNNVRANLRLSGRQLHFYSGLGTGAEAGRFTEAGNLLIGSTTDNGDKLQVIGNVFANGNRHRLGNLAIVSGNDVGTSGFATGIRVDNPSNGSLIFEGTNQGWANDMFVFTDAYGGLGQDIYNPDQSIIRIKSGIRSNNVAGNSASMLNIQPEYKLDPASNPLIIRGIYYKPTLTNIISGSKHIAIETVTGDVLLGTTSGNTGIGTNAPTAQLHTTGSVRFSGLTNNNSLTRIVVSDASGNLYYKDAASTFNGAMNSDLAVNGTVSAQKMLISQTGRWPDYVFSKKYQLPSLAEVENFINQNNHLPGIPSAAEVEKKGIDVASNQAGLLKKIEELILYAIEQEKKLQKQSGKIMELNEEINELKNQNKEMESLKQQIAELRTLIISASQSKKIE</sequence>
<feature type="coiled-coil region" evidence="1">
    <location>
        <begin position="613"/>
        <end position="664"/>
    </location>
</feature>
<evidence type="ECO:0000313" key="3">
    <source>
        <dbReference type="Proteomes" id="UP000192277"/>
    </source>
</evidence>
<evidence type="ECO:0000256" key="1">
    <source>
        <dbReference type="SAM" id="Coils"/>
    </source>
</evidence>
<proteinExistence type="predicted"/>
<dbReference type="RefSeq" id="WP_014219192.1">
    <property type="nucleotide sequence ID" value="NZ_LWBO01000017.1"/>
</dbReference>
<dbReference type="Proteomes" id="UP000192277">
    <property type="component" value="Unassembled WGS sequence"/>
</dbReference>